<dbReference type="InterPro" id="IPR008271">
    <property type="entry name" value="Ser/Thr_kinase_AS"/>
</dbReference>
<dbReference type="FunFam" id="1.10.510.10:FF:000571">
    <property type="entry name" value="Maternal embryonic leucine zipper kinase"/>
    <property type="match status" value="1"/>
</dbReference>
<dbReference type="Gene3D" id="1.10.510.10">
    <property type="entry name" value="Transferase(Phosphotransferase) domain 1"/>
    <property type="match status" value="1"/>
</dbReference>
<evidence type="ECO:0000256" key="1">
    <source>
        <dbReference type="ARBA" id="ARBA00012513"/>
    </source>
</evidence>
<evidence type="ECO:0000256" key="7">
    <source>
        <dbReference type="ARBA" id="ARBA00022840"/>
    </source>
</evidence>
<evidence type="ECO:0000256" key="2">
    <source>
        <dbReference type="ARBA" id="ARBA00022527"/>
    </source>
</evidence>
<evidence type="ECO:0000256" key="10">
    <source>
        <dbReference type="ARBA" id="ARBA00060827"/>
    </source>
</evidence>
<evidence type="ECO:0000256" key="11">
    <source>
        <dbReference type="SAM" id="MobiDB-lite"/>
    </source>
</evidence>
<dbReference type="PROSITE" id="PS50011">
    <property type="entry name" value="PROTEIN_KINASE_DOM"/>
    <property type="match status" value="1"/>
</dbReference>
<dbReference type="Proteomes" id="UP000183832">
    <property type="component" value="Unassembled WGS sequence"/>
</dbReference>
<dbReference type="GO" id="GO:0035556">
    <property type="term" value="P:intracellular signal transduction"/>
    <property type="evidence" value="ECO:0007669"/>
    <property type="project" value="TreeGrafter"/>
</dbReference>
<dbReference type="PROSITE" id="PS00108">
    <property type="entry name" value="PROTEIN_KINASE_ST"/>
    <property type="match status" value="1"/>
</dbReference>
<feature type="domain" description="Protein kinase" evidence="12">
    <location>
        <begin position="1"/>
        <end position="259"/>
    </location>
</feature>
<name>A0A1J1I0F4_9DIPT</name>
<dbReference type="InterPro" id="IPR000719">
    <property type="entry name" value="Prot_kinase_dom"/>
</dbReference>
<dbReference type="SMART" id="SM00220">
    <property type="entry name" value="S_TKc"/>
    <property type="match status" value="1"/>
</dbReference>
<evidence type="ECO:0000313" key="14">
    <source>
        <dbReference type="Proteomes" id="UP000183832"/>
    </source>
</evidence>
<sequence length="427" mass="48337">MFVSNLKNRGNFGTVRRATHKETGIKYAAKFLRRRRRAACWIKQIQHEIAVLMLSANSEQIVKLHAVYETRSEFILILEMAAGGELQAILDDDSSLSEHKARTCVREVLKALEYLHRRKIAHLDIKPQNILLNSTNLEDGLKLCDFGFARAIEGTKNVCEIQGTPDYVAPEIVQYEPLSLKTDIWSVGVLTYVLLTGFSPFGGDDKHETFLNITQCNLTFPEDLFGNVSDEAIDFMKRTMRLKPCDRLDVFECMKHKWLADDTTKHLTDPPQDILALQLADVNAMNFPTDVECLKSSEHLKRDETTEAVDENKENSIRSADNETTTTTTTLNCHQISSKMVLEKSLTISLFPDAPTTPKVCRKMLYEDEDDLNTQVKEIVKKYQTNDNQQQKSSSTCCEDENTGECLLCKSTKTKPPSLELDTGIVC</sequence>
<comment type="similarity">
    <text evidence="10">Belongs to the protein kinase superfamily. CAMK Ser/Thr protein kinase family. DAP kinase subfamily.</text>
</comment>
<dbReference type="EC" id="2.7.11.1" evidence="1"/>
<dbReference type="Pfam" id="PF00069">
    <property type="entry name" value="Pkinase"/>
    <property type="match status" value="1"/>
</dbReference>
<dbReference type="OrthoDB" id="74764at2759"/>
<dbReference type="SUPFAM" id="SSF56112">
    <property type="entry name" value="Protein kinase-like (PK-like)"/>
    <property type="match status" value="1"/>
</dbReference>
<feature type="region of interest" description="Disordered" evidence="11">
    <location>
        <begin position="301"/>
        <end position="328"/>
    </location>
</feature>
<protein>
    <recommendedName>
        <fullName evidence="1">non-specific serine/threonine protein kinase</fullName>
        <ecNumber evidence="1">2.7.11.1</ecNumber>
    </recommendedName>
</protein>
<dbReference type="PANTHER" id="PTHR24342">
    <property type="entry name" value="SERINE/THREONINE-PROTEIN KINASE 17"/>
    <property type="match status" value="1"/>
</dbReference>
<evidence type="ECO:0000313" key="13">
    <source>
        <dbReference type="EMBL" id="CRK93816.1"/>
    </source>
</evidence>
<dbReference type="GO" id="GO:0043065">
    <property type="term" value="P:positive regulation of apoptotic process"/>
    <property type="evidence" value="ECO:0007669"/>
    <property type="project" value="TreeGrafter"/>
</dbReference>
<dbReference type="FunFam" id="3.30.200.20:FF:000175">
    <property type="entry name" value="Serine/threonine-protein kinase 17B"/>
    <property type="match status" value="1"/>
</dbReference>
<proteinExistence type="inferred from homology"/>
<evidence type="ECO:0000256" key="4">
    <source>
        <dbReference type="ARBA" id="ARBA00022679"/>
    </source>
</evidence>
<keyword evidence="5" id="KW-0547">Nucleotide-binding</keyword>
<evidence type="ECO:0000256" key="3">
    <source>
        <dbReference type="ARBA" id="ARBA00022553"/>
    </source>
</evidence>
<dbReference type="PANTHER" id="PTHR24342:SF12">
    <property type="entry name" value="DEATH-ASSOCIATED PROTEIN KINASE RELATED"/>
    <property type="match status" value="1"/>
</dbReference>
<dbReference type="GO" id="GO:0004674">
    <property type="term" value="F:protein serine/threonine kinase activity"/>
    <property type="evidence" value="ECO:0007669"/>
    <property type="project" value="UniProtKB-KW"/>
</dbReference>
<evidence type="ECO:0000256" key="8">
    <source>
        <dbReference type="ARBA" id="ARBA00047899"/>
    </source>
</evidence>
<evidence type="ECO:0000256" key="9">
    <source>
        <dbReference type="ARBA" id="ARBA00048679"/>
    </source>
</evidence>
<organism evidence="13 14">
    <name type="scientific">Clunio marinus</name>
    <dbReference type="NCBI Taxonomy" id="568069"/>
    <lineage>
        <taxon>Eukaryota</taxon>
        <taxon>Metazoa</taxon>
        <taxon>Ecdysozoa</taxon>
        <taxon>Arthropoda</taxon>
        <taxon>Hexapoda</taxon>
        <taxon>Insecta</taxon>
        <taxon>Pterygota</taxon>
        <taxon>Neoptera</taxon>
        <taxon>Endopterygota</taxon>
        <taxon>Diptera</taxon>
        <taxon>Nematocera</taxon>
        <taxon>Chironomoidea</taxon>
        <taxon>Chironomidae</taxon>
        <taxon>Clunio</taxon>
    </lineage>
</organism>
<dbReference type="GO" id="GO:0005634">
    <property type="term" value="C:nucleus"/>
    <property type="evidence" value="ECO:0007669"/>
    <property type="project" value="TreeGrafter"/>
</dbReference>
<dbReference type="InterPro" id="IPR011009">
    <property type="entry name" value="Kinase-like_dom_sf"/>
</dbReference>
<keyword evidence="7" id="KW-0067">ATP-binding</keyword>
<keyword evidence="3" id="KW-0597">Phosphoprotein</keyword>
<feature type="compositionally biased region" description="Basic and acidic residues" evidence="11">
    <location>
        <begin position="301"/>
        <end position="316"/>
    </location>
</feature>
<evidence type="ECO:0000259" key="12">
    <source>
        <dbReference type="PROSITE" id="PS50011"/>
    </source>
</evidence>
<gene>
    <name evidence="13" type="ORF">CLUMA_CG007343</name>
</gene>
<dbReference type="STRING" id="568069.A0A1J1I0F4"/>
<accession>A0A1J1I0F4</accession>
<dbReference type="AlphaFoldDB" id="A0A1J1I0F4"/>
<evidence type="ECO:0000256" key="6">
    <source>
        <dbReference type="ARBA" id="ARBA00022777"/>
    </source>
</evidence>
<reference evidence="13 14" key="1">
    <citation type="submission" date="2015-04" db="EMBL/GenBank/DDBJ databases">
        <authorList>
            <person name="Syromyatnikov M.Y."/>
            <person name="Popov V.N."/>
        </authorList>
    </citation>
    <scope>NUCLEOTIDE SEQUENCE [LARGE SCALE GENOMIC DNA]</scope>
</reference>
<comment type="catalytic activity">
    <reaction evidence="9">
        <text>L-seryl-[protein] + ATP = O-phospho-L-seryl-[protein] + ADP + H(+)</text>
        <dbReference type="Rhea" id="RHEA:17989"/>
        <dbReference type="Rhea" id="RHEA-COMP:9863"/>
        <dbReference type="Rhea" id="RHEA-COMP:11604"/>
        <dbReference type="ChEBI" id="CHEBI:15378"/>
        <dbReference type="ChEBI" id="CHEBI:29999"/>
        <dbReference type="ChEBI" id="CHEBI:30616"/>
        <dbReference type="ChEBI" id="CHEBI:83421"/>
        <dbReference type="ChEBI" id="CHEBI:456216"/>
        <dbReference type="EC" id="2.7.11.1"/>
    </reaction>
</comment>
<dbReference type="EMBL" id="CVRI01000038">
    <property type="protein sequence ID" value="CRK93816.1"/>
    <property type="molecule type" value="Genomic_DNA"/>
</dbReference>
<dbReference type="GO" id="GO:0005524">
    <property type="term" value="F:ATP binding"/>
    <property type="evidence" value="ECO:0007669"/>
    <property type="project" value="UniProtKB-KW"/>
</dbReference>
<evidence type="ECO:0000256" key="5">
    <source>
        <dbReference type="ARBA" id="ARBA00022741"/>
    </source>
</evidence>
<keyword evidence="6" id="KW-0418">Kinase</keyword>
<keyword evidence="2" id="KW-0723">Serine/threonine-protein kinase</keyword>
<comment type="catalytic activity">
    <reaction evidence="8">
        <text>L-threonyl-[protein] + ATP = O-phospho-L-threonyl-[protein] + ADP + H(+)</text>
        <dbReference type="Rhea" id="RHEA:46608"/>
        <dbReference type="Rhea" id="RHEA-COMP:11060"/>
        <dbReference type="Rhea" id="RHEA-COMP:11605"/>
        <dbReference type="ChEBI" id="CHEBI:15378"/>
        <dbReference type="ChEBI" id="CHEBI:30013"/>
        <dbReference type="ChEBI" id="CHEBI:30616"/>
        <dbReference type="ChEBI" id="CHEBI:61977"/>
        <dbReference type="ChEBI" id="CHEBI:456216"/>
        <dbReference type="EC" id="2.7.11.1"/>
    </reaction>
</comment>
<dbReference type="Gene3D" id="3.30.200.20">
    <property type="entry name" value="Phosphorylase Kinase, domain 1"/>
    <property type="match status" value="1"/>
</dbReference>
<keyword evidence="4" id="KW-0808">Transferase</keyword>
<keyword evidence="14" id="KW-1185">Reference proteome</keyword>